<protein>
    <submittedName>
        <fullName evidence="3">Uncharacterized protein LOC109463421</fullName>
    </submittedName>
</protein>
<dbReference type="KEGG" id="bbel:109463421"/>
<dbReference type="CDD" id="cd01650">
    <property type="entry name" value="RT_nLTR_like"/>
    <property type="match status" value="1"/>
</dbReference>
<dbReference type="PANTHER" id="PTHR47027:SF24">
    <property type="entry name" value="RIBONUCLEASE H"/>
    <property type="match status" value="1"/>
</dbReference>
<accession>A0A6P4YAF2</accession>
<name>A0A6P4YAF2_BRABE</name>
<dbReference type="SUPFAM" id="SSF56672">
    <property type="entry name" value="DNA/RNA polymerases"/>
    <property type="match status" value="1"/>
</dbReference>
<reference evidence="3" key="1">
    <citation type="submission" date="2025-08" db="UniProtKB">
        <authorList>
            <consortium name="RefSeq"/>
        </authorList>
    </citation>
    <scope>IDENTIFICATION</scope>
    <source>
        <tissue evidence="3">Gonad</tissue>
    </source>
</reference>
<feature type="domain" description="Reverse transcriptase" evidence="1">
    <location>
        <begin position="234"/>
        <end position="451"/>
    </location>
</feature>
<dbReference type="Proteomes" id="UP000515135">
    <property type="component" value="Unplaced"/>
</dbReference>
<gene>
    <name evidence="3" type="primary">LOC109463421</name>
</gene>
<evidence type="ECO:0000313" key="3">
    <source>
        <dbReference type="RefSeq" id="XP_019615797.1"/>
    </source>
</evidence>
<keyword evidence="2" id="KW-1185">Reference proteome</keyword>
<evidence type="ECO:0000313" key="2">
    <source>
        <dbReference type="Proteomes" id="UP000515135"/>
    </source>
</evidence>
<proteinExistence type="predicted"/>
<dbReference type="InterPro" id="IPR043502">
    <property type="entry name" value="DNA/RNA_pol_sf"/>
</dbReference>
<sequence>MTVRLRLKRNPSANAQRKVDISKLRSPEVATRFQLKLQNRFAALDTGVDNPEELWNDFKQGITTMATKVLGHKRRKKKKDFLSEETLNVVEAKRTARLEGNLGEYRRLNGKRNKLLRKDKQRWLDSLAGEAEAAARRSDQGSVYRTLRTLSGKTTPSTASVKALDGTVPDTPAQQTARWREHFQCLLNRPRKWPRPYGNLNLAEPLGRWHPPECLLYGGPAVAAQLQRLFTAAAVWNSETIPEDWLQGIILPFWKNGPKDLCSNYRGITLLSVPGKVFANVVLGRLRPLLLRKQRKEQSGFTPGRSTVDRILTLRLLAQKRREFRKYLFAAYVDLKQAFDSVDRQALWKILRILGVPGKLLNLLSLLYSDTVSCVRVNGLLSDNFDIISGVRQGCVLAPSIFNTAIDYVMAGVVGQCGCGASYGDVTITDLDYADDVAILAEAMDILQLAL</sequence>
<dbReference type="GeneID" id="109463421"/>
<dbReference type="InterPro" id="IPR000477">
    <property type="entry name" value="RT_dom"/>
</dbReference>
<dbReference type="OrthoDB" id="6142323at2759"/>
<dbReference type="PROSITE" id="PS50878">
    <property type="entry name" value="RT_POL"/>
    <property type="match status" value="1"/>
</dbReference>
<dbReference type="AlphaFoldDB" id="A0A6P4YAF2"/>
<dbReference type="RefSeq" id="XP_019615797.1">
    <property type="nucleotide sequence ID" value="XM_019760238.1"/>
</dbReference>
<dbReference type="Pfam" id="PF00078">
    <property type="entry name" value="RVT_1"/>
    <property type="match status" value="1"/>
</dbReference>
<organism evidence="2 3">
    <name type="scientific">Branchiostoma belcheri</name>
    <name type="common">Amphioxus</name>
    <dbReference type="NCBI Taxonomy" id="7741"/>
    <lineage>
        <taxon>Eukaryota</taxon>
        <taxon>Metazoa</taxon>
        <taxon>Chordata</taxon>
        <taxon>Cephalochordata</taxon>
        <taxon>Leptocardii</taxon>
        <taxon>Amphioxiformes</taxon>
        <taxon>Branchiostomatidae</taxon>
        <taxon>Branchiostoma</taxon>
    </lineage>
</organism>
<dbReference type="PANTHER" id="PTHR47027">
    <property type="entry name" value="REVERSE TRANSCRIPTASE DOMAIN-CONTAINING PROTEIN"/>
    <property type="match status" value="1"/>
</dbReference>
<evidence type="ECO:0000259" key="1">
    <source>
        <dbReference type="PROSITE" id="PS50878"/>
    </source>
</evidence>